<feature type="compositionally biased region" description="Polar residues" evidence="1">
    <location>
        <begin position="1243"/>
        <end position="1254"/>
    </location>
</feature>
<feature type="compositionally biased region" description="Polar residues" evidence="1">
    <location>
        <begin position="1493"/>
        <end position="1505"/>
    </location>
</feature>
<proteinExistence type="predicted"/>
<evidence type="ECO:0000259" key="4">
    <source>
        <dbReference type="Pfam" id="PF24345"/>
    </source>
</evidence>
<evidence type="ECO:0000313" key="6">
    <source>
        <dbReference type="Proteomes" id="UP001629113"/>
    </source>
</evidence>
<feature type="compositionally biased region" description="Basic residues" evidence="1">
    <location>
        <begin position="1259"/>
        <end position="1268"/>
    </location>
</feature>
<feature type="compositionally biased region" description="Basic and acidic residues" evidence="1">
    <location>
        <begin position="294"/>
        <end position="345"/>
    </location>
</feature>
<dbReference type="InterPro" id="IPR056223">
    <property type="entry name" value="PH_24"/>
</dbReference>
<keyword evidence="6" id="KW-1185">Reference proteome</keyword>
<organism evidence="5 6">
    <name type="scientific">Phlyctema vagabunda</name>
    <dbReference type="NCBI Taxonomy" id="108571"/>
    <lineage>
        <taxon>Eukaryota</taxon>
        <taxon>Fungi</taxon>
        <taxon>Dikarya</taxon>
        <taxon>Ascomycota</taxon>
        <taxon>Pezizomycotina</taxon>
        <taxon>Leotiomycetes</taxon>
        <taxon>Helotiales</taxon>
        <taxon>Dermateaceae</taxon>
        <taxon>Phlyctema</taxon>
    </lineage>
</organism>
<feature type="domain" description="DBL homology" evidence="2">
    <location>
        <begin position="820"/>
        <end position="1023"/>
    </location>
</feature>
<feature type="compositionally biased region" description="Low complexity" evidence="1">
    <location>
        <begin position="1419"/>
        <end position="1428"/>
    </location>
</feature>
<feature type="compositionally biased region" description="Low complexity" evidence="1">
    <location>
        <begin position="1728"/>
        <end position="1758"/>
    </location>
</feature>
<sequence>MPVPKATDDEAIPTKPKPKGPATPGRAAAVKRTPNGTPTKKNTANKPATPASVPARPKPGAKKPEPTLLTDFLLGRPSPNRARRKSLDLVKAEMRQEMVSKVQPPGGVKDRVKQWQKASAAAAVVEDPADAISEPDEILVEVEEESVNEDDRIRIKLRQSRPGREPRRDSKDEADEQVNRARSKSAPRKRVISDSHWMKKDASGRKVKEAEGSPIPKDFLKTTAVNPPFKSKIEDWAKRIETESVVSEVASEPRKSSRRKSRNITSDDGIRVYASRSPSVDDGIRVKPIRKKSHDGIRVKSMQERVNNDGLHVKISKEKLGNDGIRIKPSRDMSNDDGIRIKPSPEPELDGLLTPSRKPKSRRRPNDGSVRARTAQRDSSKKSESSPAGHEDSESDENTHLSDDEHTSWTPSRSQRSKRRARKSGSPAETLAEIPFGNSAFSVLDMPLGAEAGTMKRPKPQRAPSLSAVPKVLRKVYNEGKKIVQDTVEPPRPSFNQPPSIESWLNNTTDPFVDRPKGSKSDLEVPNPSTRGEGCKPDLVDNLTVVSEERGAGDLNSSRRKSYSRKSNEHDFNKKEKEDSSSLDQGKSNDSPLIGTPERASPSSPSGLRRSPATRTISSPVKPARKLPFKDVVLDAFKGESTIYRPRSSPSAISHDDKSLTDRPIDRENKDTGRQSPMDKKSPEPPRLPSPQSHKHTISSENGKPRDRFLPAFNKRIPPTTGGHRLSTIASMETFNTASSITETGTDLSQTTITQTNTASTATASNLSRHRSSRSGPKRRLTKHSDLISMLSLPDSVEPGRGKSIRSARSVRTARSHLGTATIRDLLRELAEDETKYMRELRTLVDGVIPVLLTCVLSKSESAVAAGLFNPDTGDASDTSFTKPIVAMGVSLERLKSLHRRIPLQDTDALITWARSAHKVYEDYLAAWRMGFQDVVVNLAPASRTPSAEQQSLLEGLPRNSAGDVVNSSGERVDVAFLLRRPLVRVKYLAKLTKGINNIRPSDHSSATVALYDDLQIKVRRRQKEEAARLEDQAANNTDATRTRDPRTLAQLENTQIDTSRQVCAKDIFALDFPHSSGQRIECQVEVLLRDKPSDPVDSGDILICKIDAMSRFLLFPPLDKDFVSARAGETAGHVVIMIRGFHASTEWHELLILQTSDFETAAEWIQMLGTIPVPPPLSRYEPNHNQELPPVPSPLPILDTPGRKVLQAEDIDIPIGQRRLVESETTTPGNRFPRRTIPSLKPASSVSDNTSEVVSPVKRQRATRYHVRAGSASPTTVQSHSPKASLSDTQLPLNLDETCQGASSANSHLTSPTLVSGLPHIPKIRKSSTPAATHSPTRRFSAKVPTTPEQESEDFRTEPASVVSDDASTIRSDGAPPPPVHRSPSPANLKKPPILESSTSGTKNRRSSSPLKHEYQPSEGSETSSESSDSEDDLSSFSGSSEDEDEFDDELEAADLPGALPGVSIYGKRISPSGSLYSLPNASLAPSNSASQGPYRSVPSTPNPTNLKKVIAMISSWSDKKGRWEDLHPEPCSIVVSAGLIEAFEMSASHSSESPAFESSGSSEIIDNADAGAERPLVALILTPLVSLRKSTALDIEIQSPPTERSRLKCSGTVRYRALTVIACQDLYQAIHRARLENPVYKKLEQERMLNSYGGQSYEAAVAGNRRRSWFGRQRSYRASARAPSATISEGSNNSHSSSAFSALKRLSGGAIFNIAKSSVDMGAPGGPTSMYTSSSESGTSGFTPPRTPTSPSLSGTAASNAVNLGSENLKIRLYCLETASKWNDIGAARLSVTQPPPGMRQASSLYHGIEKRIIVTRKAAEGDKKNGHDSDRPVILLDVVLGSGCFSKIGRTGIAINVWEDVTGPNGEIGMIGPVGGVSGRTRKWMLQCGSATEAHWIFGLVAVGR</sequence>
<reference evidence="5 6" key="1">
    <citation type="submission" date="2024-06" db="EMBL/GenBank/DDBJ databases">
        <title>Complete genome of Phlyctema vagabunda strain 19-DSS-EL-015.</title>
        <authorList>
            <person name="Fiorenzani C."/>
        </authorList>
    </citation>
    <scope>NUCLEOTIDE SEQUENCE [LARGE SCALE GENOMIC DNA]</scope>
    <source>
        <strain evidence="5 6">19-DSS-EL-015</strain>
    </source>
</reference>
<feature type="compositionally biased region" description="Polar residues" evidence="1">
    <location>
        <begin position="1273"/>
        <end position="1289"/>
    </location>
</feature>
<feature type="domain" description="PH" evidence="3">
    <location>
        <begin position="1036"/>
        <end position="1176"/>
    </location>
</feature>
<feature type="region of interest" description="Disordered" evidence="1">
    <location>
        <begin position="142"/>
        <end position="223"/>
    </location>
</feature>
<name>A0ABR4PN74_9HELO</name>
<feature type="region of interest" description="Disordered" evidence="1">
    <location>
        <begin position="758"/>
        <end position="784"/>
    </location>
</feature>
<dbReference type="Proteomes" id="UP001629113">
    <property type="component" value="Unassembled WGS sequence"/>
</dbReference>
<evidence type="ECO:0000313" key="5">
    <source>
        <dbReference type="EMBL" id="KAL3424764.1"/>
    </source>
</evidence>
<gene>
    <name evidence="5" type="ORF">PVAG01_04045</name>
</gene>
<comment type="caution">
    <text evidence="5">The sequence shown here is derived from an EMBL/GenBank/DDBJ whole genome shotgun (WGS) entry which is preliminary data.</text>
</comment>
<feature type="compositionally biased region" description="Basic residues" evidence="1">
    <location>
        <begin position="768"/>
        <end position="782"/>
    </location>
</feature>
<dbReference type="EMBL" id="JBFCZG010000003">
    <property type="protein sequence ID" value="KAL3424764.1"/>
    <property type="molecule type" value="Genomic_DNA"/>
</dbReference>
<dbReference type="InterPro" id="IPR056416">
    <property type="entry name" value="DH_2_fung"/>
</dbReference>
<accession>A0ABR4PN74</accession>
<feature type="compositionally biased region" description="Basic and acidic residues" evidence="1">
    <location>
        <begin position="654"/>
        <end position="684"/>
    </location>
</feature>
<feature type="compositionally biased region" description="Basic residues" evidence="1">
    <location>
        <begin position="181"/>
        <end position="190"/>
    </location>
</feature>
<feature type="compositionally biased region" description="Basic and acidic residues" evidence="1">
    <location>
        <begin position="512"/>
        <end position="523"/>
    </location>
</feature>
<feature type="compositionally biased region" description="Basic and acidic residues" evidence="1">
    <location>
        <begin position="162"/>
        <end position="171"/>
    </location>
</feature>
<feature type="region of interest" description="Disordered" evidence="1">
    <location>
        <begin position="482"/>
        <end position="725"/>
    </location>
</feature>
<feature type="compositionally biased region" description="Polar residues" evidence="1">
    <location>
        <begin position="1301"/>
        <end position="1315"/>
    </location>
</feature>
<dbReference type="Pfam" id="PF24344">
    <property type="entry name" value="PH_23"/>
    <property type="match status" value="1"/>
</dbReference>
<evidence type="ECO:0000259" key="3">
    <source>
        <dbReference type="Pfam" id="PF24344"/>
    </source>
</evidence>
<feature type="region of interest" description="Disordered" evidence="1">
    <location>
        <begin position="1"/>
        <end position="85"/>
    </location>
</feature>
<feature type="compositionally biased region" description="Polar residues" evidence="1">
    <location>
        <begin position="494"/>
        <end position="510"/>
    </location>
</feature>
<feature type="domain" description="PH" evidence="4">
    <location>
        <begin position="1503"/>
        <end position="1650"/>
    </location>
</feature>
<evidence type="ECO:0000256" key="1">
    <source>
        <dbReference type="SAM" id="MobiDB-lite"/>
    </source>
</evidence>
<feature type="compositionally biased region" description="Low complexity" evidence="1">
    <location>
        <begin position="599"/>
        <end position="611"/>
    </location>
</feature>
<feature type="compositionally biased region" description="Polar residues" evidence="1">
    <location>
        <begin position="582"/>
        <end position="591"/>
    </location>
</feature>
<feature type="region of interest" description="Disordered" evidence="1">
    <location>
        <begin position="248"/>
        <end position="441"/>
    </location>
</feature>
<feature type="compositionally biased region" description="Low complexity" evidence="1">
    <location>
        <begin position="758"/>
        <end position="767"/>
    </location>
</feature>
<feature type="region of interest" description="Disordered" evidence="1">
    <location>
        <begin position="1301"/>
        <end position="1450"/>
    </location>
</feature>
<feature type="region of interest" description="Disordered" evidence="1">
    <location>
        <begin position="1725"/>
        <end position="1759"/>
    </location>
</feature>
<feature type="region of interest" description="Disordered" evidence="1">
    <location>
        <begin position="1026"/>
        <end position="1047"/>
    </location>
</feature>
<protein>
    <submittedName>
        <fullName evidence="5">Glucan 4-alpha-glucosidase</fullName>
    </submittedName>
</protein>
<feature type="region of interest" description="Disordered" evidence="1">
    <location>
        <begin position="1485"/>
        <end position="1505"/>
    </location>
</feature>
<feature type="region of interest" description="Disordered" evidence="1">
    <location>
        <begin position="1225"/>
        <end position="1289"/>
    </location>
</feature>
<dbReference type="InterPro" id="IPR056222">
    <property type="entry name" value="PH_23"/>
</dbReference>
<evidence type="ECO:0000259" key="2">
    <source>
        <dbReference type="Pfam" id="PF24340"/>
    </source>
</evidence>
<feature type="compositionally biased region" description="Basic and acidic residues" evidence="1">
    <location>
        <begin position="191"/>
        <end position="211"/>
    </location>
</feature>
<feature type="compositionally biased region" description="Basic and acidic residues" evidence="1">
    <location>
        <begin position="375"/>
        <end position="407"/>
    </location>
</feature>
<dbReference type="Pfam" id="PF24340">
    <property type="entry name" value="DH_2"/>
    <property type="match status" value="1"/>
</dbReference>
<feature type="compositionally biased region" description="Basic and acidic residues" evidence="1">
    <location>
        <begin position="566"/>
        <end position="580"/>
    </location>
</feature>
<feature type="compositionally biased region" description="Polar residues" evidence="1">
    <location>
        <begin position="34"/>
        <end position="46"/>
    </location>
</feature>
<dbReference type="Pfam" id="PF24345">
    <property type="entry name" value="PH_24"/>
    <property type="match status" value="1"/>
</dbReference>
<feature type="compositionally biased region" description="Polar residues" evidence="1">
    <location>
        <begin position="1397"/>
        <end position="1411"/>
    </location>
</feature>